<reference evidence="2 3" key="1">
    <citation type="submission" date="2018-09" db="EMBL/GenBank/DDBJ databases">
        <authorList>
            <person name="Zhu H."/>
        </authorList>
    </citation>
    <scope>NUCLEOTIDE SEQUENCE [LARGE SCALE GENOMIC DNA]</scope>
    <source>
        <strain evidence="2 3">K2S05-167</strain>
    </source>
</reference>
<keyword evidence="1" id="KW-0732">Signal</keyword>
<dbReference type="OrthoDB" id="68575at2"/>
<name>A0A418VAV1_9DEIO</name>
<feature type="signal peptide" evidence="1">
    <location>
        <begin position="1"/>
        <end position="24"/>
    </location>
</feature>
<gene>
    <name evidence="2" type="ORF">D3875_18560</name>
</gene>
<feature type="chain" id="PRO_5019394471" evidence="1">
    <location>
        <begin position="25"/>
        <end position="248"/>
    </location>
</feature>
<evidence type="ECO:0000256" key="1">
    <source>
        <dbReference type="SAM" id="SignalP"/>
    </source>
</evidence>
<dbReference type="AlphaFoldDB" id="A0A418VAV1"/>
<comment type="caution">
    <text evidence="2">The sequence shown here is derived from an EMBL/GenBank/DDBJ whole genome shotgun (WGS) entry which is preliminary data.</text>
</comment>
<dbReference type="EMBL" id="QYUJ01000014">
    <property type="protein sequence ID" value="RJF73255.1"/>
    <property type="molecule type" value="Genomic_DNA"/>
</dbReference>
<dbReference type="Proteomes" id="UP000286287">
    <property type="component" value="Unassembled WGS sequence"/>
</dbReference>
<evidence type="ECO:0000313" key="3">
    <source>
        <dbReference type="Proteomes" id="UP000286287"/>
    </source>
</evidence>
<keyword evidence="3" id="KW-1185">Reference proteome</keyword>
<protein>
    <submittedName>
        <fullName evidence="2">Uncharacterized protein</fullName>
    </submittedName>
</protein>
<evidence type="ECO:0000313" key="2">
    <source>
        <dbReference type="EMBL" id="RJF73255.1"/>
    </source>
</evidence>
<dbReference type="PROSITE" id="PS51257">
    <property type="entry name" value="PROKAR_LIPOPROTEIN"/>
    <property type="match status" value="1"/>
</dbReference>
<organism evidence="2 3">
    <name type="scientific">Deinococcus cavernae</name>
    <dbReference type="NCBI Taxonomy" id="2320857"/>
    <lineage>
        <taxon>Bacteria</taxon>
        <taxon>Thermotogati</taxon>
        <taxon>Deinococcota</taxon>
        <taxon>Deinococci</taxon>
        <taxon>Deinococcales</taxon>
        <taxon>Deinococcaceae</taxon>
        <taxon>Deinococcus</taxon>
    </lineage>
</organism>
<dbReference type="RefSeq" id="WP_119765989.1">
    <property type="nucleotide sequence ID" value="NZ_QYUJ01000014.1"/>
</dbReference>
<accession>A0A418VAV1</accession>
<proteinExistence type="predicted"/>
<sequence length="248" mass="24973">MRFTTGSLLTLTFAALLTACAPRAVQPPVGNGLRAAFSDAGVVWAEGGRACVARAPSFVRACPAVGRVVDVNWHAAQAWAASPDLGLVATLDGAPQTLAVGAVVALSAQSIYREDGSALTYAGAAAAGVPGRPSLAVTGGDGLDYVLLGGQLVRVGDGRVLDPLAGPFLALTPSGVRVTPSPAVDTAFGSYWLRNSRLERVDAAGKVLASVPHAAGQVGLVGSLVVTVSSGGQVRAFGTDLTEVPLNY</sequence>